<comment type="caution">
    <text evidence="2">The sequence shown here is derived from an EMBL/GenBank/DDBJ whole genome shotgun (WGS) entry which is preliminary data.</text>
</comment>
<feature type="compositionally biased region" description="Basic and acidic residues" evidence="1">
    <location>
        <begin position="208"/>
        <end position="217"/>
    </location>
</feature>
<protein>
    <submittedName>
        <fullName evidence="2">Uncharacterized protein</fullName>
    </submittedName>
</protein>
<evidence type="ECO:0000313" key="3">
    <source>
        <dbReference type="Proteomes" id="UP001362999"/>
    </source>
</evidence>
<evidence type="ECO:0000313" key="2">
    <source>
        <dbReference type="EMBL" id="KAK6966270.1"/>
    </source>
</evidence>
<reference evidence="2 3" key="1">
    <citation type="journal article" date="2024" name="J Genomics">
        <title>Draft genome sequencing and assembly of Favolaschia claudopus CIRM-BRFM 2984 isolated from oak limbs.</title>
        <authorList>
            <person name="Navarro D."/>
            <person name="Drula E."/>
            <person name="Chaduli D."/>
            <person name="Cazenave R."/>
            <person name="Ahrendt S."/>
            <person name="Wang J."/>
            <person name="Lipzen A."/>
            <person name="Daum C."/>
            <person name="Barry K."/>
            <person name="Grigoriev I.V."/>
            <person name="Favel A."/>
            <person name="Rosso M.N."/>
            <person name="Martin F."/>
        </authorList>
    </citation>
    <scope>NUCLEOTIDE SEQUENCE [LARGE SCALE GENOMIC DNA]</scope>
    <source>
        <strain evidence="2 3">CIRM-BRFM 2984</strain>
    </source>
</reference>
<gene>
    <name evidence="2" type="ORF">R3P38DRAFT_2816542</name>
</gene>
<dbReference type="Proteomes" id="UP001362999">
    <property type="component" value="Unassembled WGS sequence"/>
</dbReference>
<feature type="region of interest" description="Disordered" evidence="1">
    <location>
        <begin position="286"/>
        <end position="310"/>
    </location>
</feature>
<evidence type="ECO:0000256" key="1">
    <source>
        <dbReference type="SAM" id="MobiDB-lite"/>
    </source>
</evidence>
<feature type="region of interest" description="Disordered" evidence="1">
    <location>
        <begin position="99"/>
        <end position="122"/>
    </location>
</feature>
<accession>A0AAV9YYJ2</accession>
<feature type="region of interest" description="Disordered" evidence="1">
    <location>
        <begin position="197"/>
        <end position="217"/>
    </location>
</feature>
<sequence>MRRHGLSLKRVQDGDSSMRIADQRLLLRRKEALLLHDAASLEGMHPTPSFRPLRSPHQRLISVAASSVLYSRRPRPPPLPIFCLPSALCASASSKFTPPPIQQSFAQRRYRDEGSKRNGFEDGVKTKCAMAARGERGSVPPSLVALRLWRSPSADIQTTSRLIRGLAHSPLSSSRSLDLFLVRLVIQPLPPGRTLRWIPSPSPRKERRGREDRTSRCKAWGERVHEIESKEDGRPKGVVTSIPDARSCTFAYPNSVPLISTSNPPTFPSYSHTSHLLLEPSGIVPQESTSTEVSQATRERIRGRGGRSEIEDPRSCVPRVLCLRLSSLLPNLHRLTYPPTQRATVARSLRYGKKDGGGLLHKASIGKVEQGAAAFQGQDTRGAMVASRARRKNVALRLGNIRSGERRWWIPTTKIDGGENG</sequence>
<feature type="compositionally biased region" description="Polar residues" evidence="1">
    <location>
        <begin position="286"/>
        <end position="296"/>
    </location>
</feature>
<dbReference type="EMBL" id="JAWWNJ010000288">
    <property type="protein sequence ID" value="KAK6966270.1"/>
    <property type="molecule type" value="Genomic_DNA"/>
</dbReference>
<name>A0AAV9YYJ2_9AGAR</name>
<feature type="compositionally biased region" description="Basic and acidic residues" evidence="1">
    <location>
        <begin position="297"/>
        <end position="310"/>
    </location>
</feature>
<dbReference type="AlphaFoldDB" id="A0AAV9YYJ2"/>
<organism evidence="2 3">
    <name type="scientific">Favolaschia claudopus</name>
    <dbReference type="NCBI Taxonomy" id="2862362"/>
    <lineage>
        <taxon>Eukaryota</taxon>
        <taxon>Fungi</taxon>
        <taxon>Dikarya</taxon>
        <taxon>Basidiomycota</taxon>
        <taxon>Agaricomycotina</taxon>
        <taxon>Agaricomycetes</taxon>
        <taxon>Agaricomycetidae</taxon>
        <taxon>Agaricales</taxon>
        <taxon>Marasmiineae</taxon>
        <taxon>Mycenaceae</taxon>
        <taxon>Favolaschia</taxon>
    </lineage>
</organism>
<proteinExistence type="predicted"/>
<keyword evidence="3" id="KW-1185">Reference proteome</keyword>
<feature type="compositionally biased region" description="Basic and acidic residues" evidence="1">
    <location>
        <begin position="109"/>
        <end position="122"/>
    </location>
</feature>